<keyword evidence="3" id="KW-1185">Reference proteome</keyword>
<dbReference type="Proteomes" id="UP001152321">
    <property type="component" value="Unassembled WGS sequence"/>
</dbReference>
<evidence type="ECO:0000256" key="1">
    <source>
        <dbReference type="SAM" id="SignalP"/>
    </source>
</evidence>
<feature type="chain" id="PRO_5045958267" evidence="1">
    <location>
        <begin position="21"/>
        <end position="342"/>
    </location>
</feature>
<proteinExistence type="predicted"/>
<feature type="signal peptide" evidence="1">
    <location>
        <begin position="1"/>
        <end position="20"/>
    </location>
</feature>
<dbReference type="RefSeq" id="WP_277579456.1">
    <property type="nucleotide sequence ID" value="NZ_JANRMI010000005.1"/>
</dbReference>
<protein>
    <submittedName>
        <fullName evidence="2">Uncharacterized protein</fullName>
    </submittedName>
</protein>
<keyword evidence="1" id="KW-0732">Signal</keyword>
<evidence type="ECO:0000313" key="2">
    <source>
        <dbReference type="EMBL" id="MDG0817980.1"/>
    </source>
</evidence>
<evidence type="ECO:0000313" key="3">
    <source>
        <dbReference type="Proteomes" id="UP001152321"/>
    </source>
</evidence>
<gene>
    <name evidence="2" type="ORF">NWE73_16475</name>
</gene>
<accession>A0ABT6DM72</accession>
<dbReference type="EMBL" id="JANRMI010000005">
    <property type="protein sequence ID" value="MDG0817980.1"/>
    <property type="molecule type" value="Genomic_DNA"/>
</dbReference>
<sequence>MKAFLTIIGSLLLFSAMSQAEEKLQLNVDNGKQIFISDSQVVNLKNNSVTVKKILNKDLSEISKIPSSQKGLLMGGATSGGGDDIGLEVQRALSLVVQAIQIDSELYPSKVKQALLTKAQSVKILITEEALPAGVGKLSQYGAAFSVFDGRQAVILIQRQRWVAIDNPTIKDSLIHHELAVLAGLETTGDYQYTNLFATQRAKFWERLQSQSFVCTFSLYKKTNDRNSVSRKLMGSAGVFIGDPGVSSNFEVIQDLEPHVDGKSNRAIIVRYVLAGSGYLRAQISEADVTRYKNSSWKTFSNLSEISVERIYFSPYDSVDTGRGSNLETWGDNFLQVACSKM</sequence>
<organism evidence="2 3">
    <name type="scientific">Bdellovibrio svalbardensis</name>
    <dbReference type="NCBI Taxonomy" id="2972972"/>
    <lineage>
        <taxon>Bacteria</taxon>
        <taxon>Pseudomonadati</taxon>
        <taxon>Bdellovibrionota</taxon>
        <taxon>Bdellovibrionia</taxon>
        <taxon>Bdellovibrionales</taxon>
        <taxon>Pseudobdellovibrionaceae</taxon>
        <taxon>Bdellovibrio</taxon>
    </lineage>
</organism>
<comment type="caution">
    <text evidence="2">The sequence shown here is derived from an EMBL/GenBank/DDBJ whole genome shotgun (WGS) entry which is preliminary data.</text>
</comment>
<name>A0ABT6DM72_9BACT</name>
<reference evidence="2" key="1">
    <citation type="submission" date="2022-08" db="EMBL/GenBank/DDBJ databases">
        <title>Novel Bdellovibrio Species Isolated from Svalbard: Designation Bdellovibrio svalbardensis.</title>
        <authorList>
            <person name="Mitchell R.J."/>
            <person name="Choi S.Y."/>
        </authorList>
    </citation>
    <scope>NUCLEOTIDE SEQUENCE</scope>
    <source>
        <strain evidence="2">PAP01</strain>
    </source>
</reference>